<keyword evidence="2" id="KW-1185">Reference proteome</keyword>
<dbReference type="Proteomes" id="UP001497623">
    <property type="component" value="Unassembled WGS sequence"/>
</dbReference>
<evidence type="ECO:0000313" key="1">
    <source>
        <dbReference type="EMBL" id="CAL4146582.1"/>
    </source>
</evidence>
<proteinExistence type="predicted"/>
<evidence type="ECO:0000313" key="2">
    <source>
        <dbReference type="Proteomes" id="UP001497623"/>
    </source>
</evidence>
<organism evidence="1 2">
    <name type="scientific">Meganyctiphanes norvegica</name>
    <name type="common">Northern krill</name>
    <name type="synonym">Thysanopoda norvegica</name>
    <dbReference type="NCBI Taxonomy" id="48144"/>
    <lineage>
        <taxon>Eukaryota</taxon>
        <taxon>Metazoa</taxon>
        <taxon>Ecdysozoa</taxon>
        <taxon>Arthropoda</taxon>
        <taxon>Crustacea</taxon>
        <taxon>Multicrustacea</taxon>
        <taxon>Malacostraca</taxon>
        <taxon>Eumalacostraca</taxon>
        <taxon>Eucarida</taxon>
        <taxon>Euphausiacea</taxon>
        <taxon>Euphausiidae</taxon>
        <taxon>Meganyctiphanes</taxon>
    </lineage>
</organism>
<sequence>MDTADAGSCHVAMVTADQQTGVLPGGSYSGLARREARPACMSEELTHDFEGGDSGASTVYPAQCSSLRNNGFVVIKVSYRRREDFRWRAAPCAKVLTSGTWSNSLLRTRVAKQKVPWKIGVW</sequence>
<name>A0AAV2RXP7_MEGNR</name>
<dbReference type="AlphaFoldDB" id="A0AAV2RXP7"/>
<reference evidence="1 2" key="1">
    <citation type="submission" date="2024-05" db="EMBL/GenBank/DDBJ databases">
        <authorList>
            <person name="Wallberg A."/>
        </authorList>
    </citation>
    <scope>NUCLEOTIDE SEQUENCE [LARGE SCALE GENOMIC DNA]</scope>
</reference>
<dbReference type="InterPro" id="IPR014722">
    <property type="entry name" value="Rib_uL2_dom2"/>
</dbReference>
<comment type="caution">
    <text evidence="1">The sequence shown here is derived from an EMBL/GenBank/DDBJ whole genome shotgun (WGS) entry which is preliminary data.</text>
</comment>
<dbReference type="Gene3D" id="2.30.30.30">
    <property type="match status" value="1"/>
</dbReference>
<gene>
    <name evidence="1" type="ORF">MNOR_LOCUS29887</name>
</gene>
<accession>A0AAV2RXP7</accession>
<dbReference type="EMBL" id="CAXKWB010035488">
    <property type="protein sequence ID" value="CAL4146582.1"/>
    <property type="molecule type" value="Genomic_DNA"/>
</dbReference>
<protein>
    <submittedName>
        <fullName evidence="1">Uncharacterized protein</fullName>
    </submittedName>
</protein>